<evidence type="ECO:0000256" key="3">
    <source>
        <dbReference type="ARBA" id="ARBA00005607"/>
    </source>
</evidence>
<dbReference type="AlphaFoldDB" id="A7RT94"/>
<evidence type="ECO:0000256" key="2">
    <source>
        <dbReference type="ARBA" id="ARBA00004642"/>
    </source>
</evidence>
<comment type="subcellular location">
    <subcellularLocation>
        <location evidence="1">Cytoplasm</location>
        <location evidence="1">Cytosol</location>
    </subcellularLocation>
    <subcellularLocation>
        <location evidence="2">Nucleus</location>
        <location evidence="2">Nucleoplasm</location>
    </subcellularLocation>
</comment>
<dbReference type="HOGENOM" id="CLU_085152_0_0_1"/>
<dbReference type="InterPro" id="IPR048696">
    <property type="entry name" value="SHQ1-like_CS"/>
</dbReference>
<dbReference type="PANTHER" id="PTHR12967">
    <property type="entry name" value="PROTEIN SHQ1 HOMOLOG"/>
    <property type="match status" value="1"/>
</dbReference>
<dbReference type="Pfam" id="PF21413">
    <property type="entry name" value="SHQ1-like_CS"/>
    <property type="match status" value="1"/>
</dbReference>
<dbReference type="OMA" id="YANIADT"/>
<dbReference type="InParanoid" id="A7RT94"/>
<dbReference type="PANTHER" id="PTHR12967:SF0">
    <property type="entry name" value="PROTEIN SHQ1 HOMOLOG"/>
    <property type="match status" value="1"/>
</dbReference>
<feature type="region of interest" description="Disordered" evidence="7">
    <location>
        <begin position="113"/>
        <end position="133"/>
    </location>
</feature>
<dbReference type="PhylomeDB" id="A7RT94"/>
<organism evidence="9 10">
    <name type="scientific">Nematostella vectensis</name>
    <name type="common">Starlet sea anemone</name>
    <dbReference type="NCBI Taxonomy" id="45351"/>
    <lineage>
        <taxon>Eukaryota</taxon>
        <taxon>Metazoa</taxon>
        <taxon>Cnidaria</taxon>
        <taxon>Anthozoa</taxon>
        <taxon>Hexacorallia</taxon>
        <taxon>Actiniaria</taxon>
        <taxon>Edwardsiidae</taxon>
        <taxon>Nematostella</taxon>
    </lineage>
</organism>
<dbReference type="SUPFAM" id="SSF49764">
    <property type="entry name" value="HSP20-like chaperones"/>
    <property type="match status" value="1"/>
</dbReference>
<evidence type="ECO:0000256" key="7">
    <source>
        <dbReference type="SAM" id="MobiDB-lite"/>
    </source>
</evidence>
<dbReference type="InterPro" id="IPR007052">
    <property type="entry name" value="CS_dom"/>
</dbReference>
<proteinExistence type="inferred from homology"/>
<dbReference type="InterPro" id="IPR039742">
    <property type="entry name" value="Shq1"/>
</dbReference>
<evidence type="ECO:0000256" key="6">
    <source>
        <dbReference type="ARBA" id="ARBA00023242"/>
    </source>
</evidence>
<keyword evidence="5" id="KW-0963">Cytoplasm</keyword>
<dbReference type="CDD" id="cd06463">
    <property type="entry name" value="p23_like"/>
    <property type="match status" value="1"/>
</dbReference>
<accession>A7RT94</accession>
<dbReference type="FunFam" id="2.60.40.790:FF:000022">
    <property type="entry name" value="Protein SHQ1 homolog"/>
    <property type="match status" value="1"/>
</dbReference>
<reference evidence="9 10" key="1">
    <citation type="journal article" date="2007" name="Science">
        <title>Sea anemone genome reveals ancestral eumetazoan gene repertoire and genomic organization.</title>
        <authorList>
            <person name="Putnam N.H."/>
            <person name="Srivastava M."/>
            <person name="Hellsten U."/>
            <person name="Dirks B."/>
            <person name="Chapman J."/>
            <person name="Salamov A."/>
            <person name="Terry A."/>
            <person name="Shapiro H."/>
            <person name="Lindquist E."/>
            <person name="Kapitonov V.V."/>
            <person name="Jurka J."/>
            <person name="Genikhovich G."/>
            <person name="Grigoriev I.V."/>
            <person name="Lucas S.M."/>
            <person name="Steele R.E."/>
            <person name="Finnerty J.R."/>
            <person name="Technau U."/>
            <person name="Martindale M.Q."/>
            <person name="Rokhsar D.S."/>
        </authorList>
    </citation>
    <scope>NUCLEOTIDE SEQUENCE [LARGE SCALE GENOMIC DNA]</scope>
    <source>
        <strain evidence="10">CH2 X CH6</strain>
    </source>
</reference>
<dbReference type="GO" id="GO:0000493">
    <property type="term" value="P:box H/ACA snoRNP assembly"/>
    <property type="evidence" value="ECO:0007669"/>
    <property type="project" value="InterPro"/>
</dbReference>
<evidence type="ECO:0000313" key="10">
    <source>
        <dbReference type="Proteomes" id="UP000001593"/>
    </source>
</evidence>
<dbReference type="GO" id="GO:0005829">
    <property type="term" value="C:cytosol"/>
    <property type="evidence" value="ECO:0007669"/>
    <property type="project" value="UniProtKB-SubCell"/>
</dbReference>
<dbReference type="Gene3D" id="2.60.40.790">
    <property type="match status" value="1"/>
</dbReference>
<feature type="compositionally biased region" description="Acidic residues" evidence="7">
    <location>
        <begin position="124"/>
        <end position="133"/>
    </location>
</feature>
<evidence type="ECO:0000256" key="5">
    <source>
        <dbReference type="ARBA" id="ARBA00022490"/>
    </source>
</evidence>
<feature type="domain" description="CS" evidence="8">
    <location>
        <begin position="1"/>
        <end position="89"/>
    </location>
</feature>
<comment type="similarity">
    <text evidence="3">Belongs to the SHQ1 family.</text>
</comment>
<dbReference type="PROSITE" id="PS51203">
    <property type="entry name" value="CS"/>
    <property type="match status" value="1"/>
</dbReference>
<protein>
    <recommendedName>
        <fullName evidence="4">Protein SHQ1 homolog</fullName>
    </recommendedName>
</protein>
<evidence type="ECO:0000256" key="4">
    <source>
        <dbReference type="ARBA" id="ARBA00013750"/>
    </source>
</evidence>
<feature type="non-terminal residue" evidence="9">
    <location>
        <position position="234"/>
    </location>
</feature>
<gene>
    <name evidence="9" type="ORF">NEMVEDRAFT_v1g25946</name>
</gene>
<keyword evidence="6" id="KW-0539">Nucleus</keyword>
<sequence>MLTPRFELTQDDNFVIVEIKTPYVKISDVDFFIGGREFKFFVKPYFLRLNLPGEVIEDGREGAAYDVDKGTFTVKIPKLNVGQEFPDLDMITTLLAPKNKLPAPAGPMIEAASFNSDEIGGGGDADDGDDSSDFDWEIEQVFPHDNLKLSMEEEEKYGFARQKSGILKRRQEELFEIADIQSPESMSLSQIRTARLSSEDLKFDPEHYLADYFDEESIQHILAFRPPWTTGYRQ</sequence>
<keyword evidence="10" id="KW-1185">Reference proteome</keyword>
<evidence type="ECO:0000256" key="1">
    <source>
        <dbReference type="ARBA" id="ARBA00004514"/>
    </source>
</evidence>
<evidence type="ECO:0000313" key="9">
    <source>
        <dbReference type="EMBL" id="EDO45342.1"/>
    </source>
</evidence>
<dbReference type="EMBL" id="DS469536">
    <property type="protein sequence ID" value="EDO45342.1"/>
    <property type="molecule type" value="Genomic_DNA"/>
</dbReference>
<dbReference type="eggNOG" id="KOG3247">
    <property type="taxonomic scope" value="Eukaryota"/>
</dbReference>
<evidence type="ECO:0000259" key="8">
    <source>
        <dbReference type="PROSITE" id="PS51203"/>
    </source>
</evidence>
<dbReference type="InterPro" id="IPR008978">
    <property type="entry name" value="HSP20-like_chaperone"/>
</dbReference>
<dbReference type="Proteomes" id="UP000001593">
    <property type="component" value="Unassembled WGS sequence"/>
</dbReference>
<dbReference type="STRING" id="45351.A7RT94"/>
<name>A7RT94_NEMVE</name>
<dbReference type="GO" id="GO:0005654">
    <property type="term" value="C:nucleoplasm"/>
    <property type="evidence" value="ECO:0007669"/>
    <property type="project" value="UniProtKB-SubCell"/>
</dbReference>